<proteinExistence type="predicted"/>
<comment type="caution">
    <text evidence="1">The sequence shown here is derived from an EMBL/GenBank/DDBJ whole genome shotgun (WGS) entry which is preliminary data.</text>
</comment>
<evidence type="ECO:0000313" key="1">
    <source>
        <dbReference type="EMBL" id="CAD8209843.1"/>
    </source>
</evidence>
<name>A0A8S1Y8X4_PAROT</name>
<dbReference type="EMBL" id="CAJJDP010000150">
    <property type="protein sequence ID" value="CAD8209843.1"/>
    <property type="molecule type" value="Genomic_DNA"/>
</dbReference>
<dbReference type="Proteomes" id="UP000683925">
    <property type="component" value="Unassembled WGS sequence"/>
</dbReference>
<dbReference type="AlphaFoldDB" id="A0A8S1Y8X4"/>
<reference evidence="1" key="1">
    <citation type="submission" date="2021-01" db="EMBL/GenBank/DDBJ databases">
        <authorList>
            <consortium name="Genoscope - CEA"/>
            <person name="William W."/>
        </authorList>
    </citation>
    <scope>NUCLEOTIDE SEQUENCE</scope>
</reference>
<keyword evidence="2" id="KW-1185">Reference proteome</keyword>
<gene>
    <name evidence="1" type="ORF">POCTA_138.1.T1480133</name>
</gene>
<organism evidence="1 2">
    <name type="scientific">Paramecium octaurelia</name>
    <dbReference type="NCBI Taxonomy" id="43137"/>
    <lineage>
        <taxon>Eukaryota</taxon>
        <taxon>Sar</taxon>
        <taxon>Alveolata</taxon>
        <taxon>Ciliophora</taxon>
        <taxon>Intramacronucleata</taxon>
        <taxon>Oligohymenophorea</taxon>
        <taxon>Peniculida</taxon>
        <taxon>Parameciidae</taxon>
        <taxon>Paramecium</taxon>
    </lineage>
</organism>
<evidence type="ECO:0000313" key="2">
    <source>
        <dbReference type="Proteomes" id="UP000683925"/>
    </source>
</evidence>
<sequence length="182" mass="22529">MTQSLKKELRLKPKQMILRDQKKPQSFYNQFWRDINLMASYILSRELKQYFYDYGCVNNLMLLLNLNWNFIEESQKFTELEYNINRIQYRMETKRKINKTMTWNKFRFELQDCNQLVTSQIHHQIFKHSLMEIIYQLWLSLEYLERLILDKDTIKSFQNIMIKESLNQQFKDSKNAQEWLSQ</sequence>
<protein>
    <submittedName>
        <fullName evidence="1">Uncharacterized protein</fullName>
    </submittedName>
</protein>
<accession>A0A8S1Y8X4</accession>